<dbReference type="AlphaFoldDB" id="A0ABD1XXN0"/>
<keyword evidence="2" id="KW-1185">Reference proteome</keyword>
<sequence length="233" mass="26200">MVILIRSHNNSRCYNGEERYRVEGIAFVLTGQFDFPFSYCSSFQRKQGVTPRRREIWSLRRNEASKLIKLVKTRVEDNVICVVADGVAYAPHHAVDIAKWGVDCALLPGSTETRPSQSLFAEEVPSSAPLVLTSVKNEFEANTKAVMDATNRSIVAWQGSSASTSYHIFPGSLKQRAPASIKKLSTSVGKFQPAWIELFWKQHSILSFSFELLEKLMAFLSSRPSCEQEAYNE</sequence>
<organism evidence="1 2">
    <name type="scientific">Riccia fluitans</name>
    <dbReference type="NCBI Taxonomy" id="41844"/>
    <lineage>
        <taxon>Eukaryota</taxon>
        <taxon>Viridiplantae</taxon>
        <taxon>Streptophyta</taxon>
        <taxon>Embryophyta</taxon>
        <taxon>Marchantiophyta</taxon>
        <taxon>Marchantiopsida</taxon>
        <taxon>Marchantiidae</taxon>
        <taxon>Marchantiales</taxon>
        <taxon>Ricciaceae</taxon>
        <taxon>Riccia</taxon>
    </lineage>
</organism>
<evidence type="ECO:0000313" key="1">
    <source>
        <dbReference type="EMBL" id="KAL2613383.1"/>
    </source>
</evidence>
<accession>A0ABD1XXN0</accession>
<dbReference type="Proteomes" id="UP001605036">
    <property type="component" value="Unassembled WGS sequence"/>
</dbReference>
<evidence type="ECO:0000313" key="2">
    <source>
        <dbReference type="Proteomes" id="UP001605036"/>
    </source>
</evidence>
<reference evidence="1 2" key="1">
    <citation type="submission" date="2024-09" db="EMBL/GenBank/DDBJ databases">
        <title>Chromosome-scale assembly of Riccia fluitans.</title>
        <authorList>
            <person name="Paukszto L."/>
            <person name="Sawicki J."/>
            <person name="Karawczyk K."/>
            <person name="Piernik-Szablinska J."/>
            <person name="Szczecinska M."/>
            <person name="Mazdziarz M."/>
        </authorList>
    </citation>
    <scope>NUCLEOTIDE SEQUENCE [LARGE SCALE GENOMIC DNA]</scope>
    <source>
        <strain evidence="1">Rf_01</strain>
        <tissue evidence="1">Aerial parts of the thallus</tissue>
    </source>
</reference>
<gene>
    <name evidence="1" type="ORF">R1flu_025075</name>
</gene>
<dbReference type="EMBL" id="JBHFFA010000007">
    <property type="protein sequence ID" value="KAL2613383.1"/>
    <property type="molecule type" value="Genomic_DNA"/>
</dbReference>
<protein>
    <recommendedName>
        <fullName evidence="3">Ribosomal protein S2</fullName>
    </recommendedName>
</protein>
<name>A0ABD1XXN0_9MARC</name>
<proteinExistence type="predicted"/>
<evidence type="ECO:0008006" key="3">
    <source>
        <dbReference type="Google" id="ProtNLM"/>
    </source>
</evidence>
<comment type="caution">
    <text evidence="1">The sequence shown here is derived from an EMBL/GenBank/DDBJ whole genome shotgun (WGS) entry which is preliminary data.</text>
</comment>